<feature type="transmembrane region" description="Helical" evidence="1">
    <location>
        <begin position="273"/>
        <end position="298"/>
    </location>
</feature>
<dbReference type="GeneID" id="43597116"/>
<dbReference type="OrthoDB" id="2596908at2759"/>
<sequence>MRAATLVTALLTGGVSAGTLGNVAHLARGNSVEESMRRYVDKVVQPIDRRQAPPPAAAAGVDMSQWDAMATLACTTTLESLNGQASNPSGIAVCYNLPFLDKATGVFQAELRLYTISPPTGNFASIAAKDINVGLTYNGATVSAVNASAMGRRSEIEATMLWPRGDGIEKRQSPAEPTLSQFYAFVGQINKELLAVPMGTDALQKVLVPAVTLKAVNSTGQLVNTTLSSQEATFVAGVFSTQVVPTRSQLAPPIQTLVVTGDQPFVVPGLNILIFPIGAVITGVWAILLIATIGLGTFRRMQFRENFRRRQAREMKGGLARI</sequence>
<reference evidence="3 4" key="1">
    <citation type="journal article" date="2018" name="IMA Fungus">
        <title>IMA Genome-F 9: Draft genome sequence of Annulohypoxylon stygium, Aspergillus mulundensis, Berkeleyomyces basicola (syn. Thielaviopsis basicola), Ceratocystis smalleyi, two Cercospora beticola strains, Coleophoma cylindrospora, Fusarium fracticaudum, Phialophora cf. hyalina, and Morchella septimelata.</title>
        <authorList>
            <person name="Wingfield B.D."/>
            <person name="Bills G.F."/>
            <person name="Dong Y."/>
            <person name="Huang W."/>
            <person name="Nel W.J."/>
            <person name="Swalarsk-Parry B.S."/>
            <person name="Vaghefi N."/>
            <person name="Wilken P.M."/>
            <person name="An Z."/>
            <person name="de Beer Z.W."/>
            <person name="De Vos L."/>
            <person name="Chen L."/>
            <person name="Duong T.A."/>
            <person name="Gao Y."/>
            <person name="Hammerbacher A."/>
            <person name="Kikkert J.R."/>
            <person name="Li Y."/>
            <person name="Li H."/>
            <person name="Li K."/>
            <person name="Li Q."/>
            <person name="Liu X."/>
            <person name="Ma X."/>
            <person name="Naidoo K."/>
            <person name="Pethybridge S.J."/>
            <person name="Sun J."/>
            <person name="Steenkamp E.T."/>
            <person name="van der Nest M.A."/>
            <person name="van Wyk S."/>
            <person name="Wingfield M.J."/>
            <person name="Xiong C."/>
            <person name="Yue Q."/>
            <person name="Zhang X."/>
        </authorList>
    </citation>
    <scope>NUCLEOTIDE SEQUENCE [LARGE SCALE GENOMIC DNA]</scope>
    <source>
        <strain evidence="3 4">BP 5553</strain>
    </source>
</reference>
<dbReference type="STRING" id="2656787.A0A370TWM2"/>
<feature type="signal peptide" evidence="2">
    <location>
        <begin position="1"/>
        <end position="17"/>
    </location>
</feature>
<feature type="chain" id="PRO_5017083962" evidence="2">
    <location>
        <begin position="18"/>
        <end position="322"/>
    </location>
</feature>
<keyword evidence="1" id="KW-0812">Transmembrane</keyword>
<dbReference type="EMBL" id="NPIC01000002">
    <property type="protein sequence ID" value="RDL39927.1"/>
    <property type="molecule type" value="Genomic_DNA"/>
</dbReference>
<keyword evidence="1" id="KW-1133">Transmembrane helix</keyword>
<dbReference type="RefSeq" id="XP_031872583.1">
    <property type="nucleotide sequence ID" value="XM_032012890.1"/>
</dbReference>
<protein>
    <submittedName>
        <fullName evidence="3">Uncharacterized protein</fullName>
    </submittedName>
</protein>
<keyword evidence="4" id="KW-1185">Reference proteome</keyword>
<comment type="caution">
    <text evidence="3">The sequence shown here is derived from an EMBL/GenBank/DDBJ whole genome shotgun (WGS) entry which is preliminary data.</text>
</comment>
<keyword evidence="2" id="KW-0732">Signal</keyword>
<proteinExistence type="predicted"/>
<evidence type="ECO:0000256" key="2">
    <source>
        <dbReference type="SAM" id="SignalP"/>
    </source>
</evidence>
<evidence type="ECO:0000313" key="4">
    <source>
        <dbReference type="Proteomes" id="UP000254866"/>
    </source>
</evidence>
<name>A0A370TWM2_9HELO</name>
<keyword evidence="1" id="KW-0472">Membrane</keyword>
<dbReference type="AlphaFoldDB" id="A0A370TWM2"/>
<evidence type="ECO:0000313" key="3">
    <source>
        <dbReference type="EMBL" id="RDL39927.1"/>
    </source>
</evidence>
<gene>
    <name evidence="3" type="ORF">BP5553_04267</name>
</gene>
<organism evidence="3 4">
    <name type="scientific">Venustampulla echinocandica</name>
    <dbReference type="NCBI Taxonomy" id="2656787"/>
    <lineage>
        <taxon>Eukaryota</taxon>
        <taxon>Fungi</taxon>
        <taxon>Dikarya</taxon>
        <taxon>Ascomycota</taxon>
        <taxon>Pezizomycotina</taxon>
        <taxon>Leotiomycetes</taxon>
        <taxon>Helotiales</taxon>
        <taxon>Pleuroascaceae</taxon>
        <taxon>Venustampulla</taxon>
    </lineage>
</organism>
<dbReference type="Proteomes" id="UP000254866">
    <property type="component" value="Unassembled WGS sequence"/>
</dbReference>
<evidence type="ECO:0000256" key="1">
    <source>
        <dbReference type="SAM" id="Phobius"/>
    </source>
</evidence>
<accession>A0A370TWM2</accession>